<comment type="caution">
    <text evidence="4">The sequence shown here is derived from an EMBL/GenBank/DDBJ whole genome shotgun (WGS) entry which is preliminary data.</text>
</comment>
<keyword evidence="1" id="KW-0862">Zinc</keyword>
<accession>A0ABR7LDN8</accession>
<evidence type="ECO:0000313" key="4">
    <source>
        <dbReference type="EMBL" id="MBC6450514.1"/>
    </source>
</evidence>
<keyword evidence="1" id="KW-0479">Metal-binding</keyword>
<dbReference type="Pfam" id="PF04434">
    <property type="entry name" value="SWIM"/>
    <property type="match status" value="1"/>
</dbReference>
<dbReference type="PROSITE" id="PS50966">
    <property type="entry name" value="ZF_SWIM"/>
    <property type="match status" value="1"/>
</dbReference>
<dbReference type="InterPro" id="IPR007527">
    <property type="entry name" value="Znf_SWIM"/>
</dbReference>
<evidence type="ECO:0000313" key="5">
    <source>
        <dbReference type="Proteomes" id="UP000734823"/>
    </source>
</evidence>
<dbReference type="Proteomes" id="UP000734823">
    <property type="component" value="Unassembled WGS sequence"/>
</dbReference>
<proteinExistence type="predicted"/>
<evidence type="ECO:0000259" key="3">
    <source>
        <dbReference type="PROSITE" id="PS50966"/>
    </source>
</evidence>
<evidence type="ECO:0000256" key="1">
    <source>
        <dbReference type="PROSITE-ProRule" id="PRU00325"/>
    </source>
</evidence>
<evidence type="ECO:0000256" key="2">
    <source>
        <dbReference type="SAM" id="MobiDB-lite"/>
    </source>
</evidence>
<feature type="domain" description="SWIM-type" evidence="3">
    <location>
        <begin position="45"/>
        <end position="78"/>
    </location>
</feature>
<sequence length="416" mass="43588">MLDLAPDPASAKAGRSQASPAKWPSLGASAHAVWGDCQGSGKAPYQVGVDLAEPAFKCSCPSRKFPCKHAIGLLLLWAEGAVPESGEPEWIDTWLARPKRAEPTGERDEEAAARRAEKRASRVAGGAAELIGWLGDQVTTGLAVLDQSPDVLYGVAARMVDAQAPGLASGLRRAAMLPGRGRDWPSRLLEDLALLRTLAVAYSRIDDLPAPLAATVRTRLGFTVDAADVLASGDRVRDEWLVAGHVDQENDQLVSRRTWLRGSSSGRWALVLSFAGPGRILDTSLVSGTLIPATLAFYPGALPLRALVADRDDAVPAPVPGGGTVDDALAAFAAGLALDPWLDRLPVVLREVAPVSLGKDWGLSSVDGSALPLGSGVDPWPLLAVSGGRALTVAAELSVSGLRPLSCWDGERAVRL</sequence>
<keyword evidence="1" id="KW-0863">Zinc-finger</keyword>
<reference evidence="4 5" key="1">
    <citation type="submission" date="2020-06" db="EMBL/GenBank/DDBJ databases">
        <title>Actinokineospora xiongansis sp. nov., isolated from soil of Baiyangdian.</title>
        <authorList>
            <person name="Zhang X."/>
        </authorList>
    </citation>
    <scope>NUCLEOTIDE SEQUENCE [LARGE SCALE GENOMIC DNA]</scope>
    <source>
        <strain evidence="4 5">HBU206404</strain>
    </source>
</reference>
<dbReference type="EMBL" id="JABVED010000017">
    <property type="protein sequence ID" value="MBC6450514.1"/>
    <property type="molecule type" value="Genomic_DNA"/>
</dbReference>
<organism evidence="4 5">
    <name type="scientific">Actinokineospora xionganensis</name>
    <dbReference type="NCBI Taxonomy" id="2684470"/>
    <lineage>
        <taxon>Bacteria</taxon>
        <taxon>Bacillati</taxon>
        <taxon>Actinomycetota</taxon>
        <taxon>Actinomycetes</taxon>
        <taxon>Pseudonocardiales</taxon>
        <taxon>Pseudonocardiaceae</taxon>
        <taxon>Actinokineospora</taxon>
    </lineage>
</organism>
<gene>
    <name evidence="4" type="ORF">GPZ80_25465</name>
</gene>
<keyword evidence="5" id="KW-1185">Reference proteome</keyword>
<protein>
    <submittedName>
        <fullName evidence="4">SWIM zinc finger family protein</fullName>
    </submittedName>
</protein>
<name>A0ABR7LDN8_9PSEU</name>
<feature type="region of interest" description="Disordered" evidence="2">
    <location>
        <begin position="1"/>
        <end position="22"/>
    </location>
</feature>